<organism evidence="8 9">
    <name type="scientific">Methylocystis iwaonis</name>
    <dbReference type="NCBI Taxonomy" id="2885079"/>
    <lineage>
        <taxon>Bacteria</taxon>
        <taxon>Pseudomonadati</taxon>
        <taxon>Pseudomonadota</taxon>
        <taxon>Alphaproteobacteria</taxon>
        <taxon>Hyphomicrobiales</taxon>
        <taxon>Methylocystaceae</taxon>
        <taxon>Methylocystis</taxon>
    </lineage>
</organism>
<feature type="compositionally biased region" description="Basic and acidic residues" evidence="7">
    <location>
        <begin position="105"/>
        <end position="143"/>
    </location>
</feature>
<evidence type="ECO:0000313" key="8">
    <source>
        <dbReference type="EMBL" id="BDV35820.1"/>
    </source>
</evidence>
<evidence type="ECO:0000256" key="5">
    <source>
        <dbReference type="ARBA" id="ARBA00035294"/>
    </source>
</evidence>
<dbReference type="Gene3D" id="3.30.70.60">
    <property type="match status" value="1"/>
</dbReference>
<sequence>MALYEHVYLARQDISPQQVETLTGQFKNVVTSLGGTVGKTEYWGVKSLAYRIKKNRKAHFTLMNIDAPPAAIAELERQQSINEDILRVLTLRVEELEEGPSAQLRKREDDDRGERRGPGGAPRGDRGERRPRREEGRTEGETE</sequence>
<dbReference type="InterPro" id="IPR035980">
    <property type="entry name" value="Ribosomal_bS6_sf"/>
</dbReference>
<keyword evidence="2 6" id="KW-0689">Ribosomal protein</keyword>
<keyword evidence="9" id="KW-1185">Reference proteome</keyword>
<evidence type="ECO:0000256" key="4">
    <source>
        <dbReference type="ARBA" id="ARBA00035104"/>
    </source>
</evidence>
<dbReference type="Proteomes" id="UP001317629">
    <property type="component" value="Chromosome"/>
</dbReference>
<evidence type="ECO:0000256" key="1">
    <source>
        <dbReference type="ARBA" id="ARBA00009512"/>
    </source>
</evidence>
<evidence type="ECO:0000256" key="6">
    <source>
        <dbReference type="HAMAP-Rule" id="MF_00360"/>
    </source>
</evidence>
<reference evidence="8 9" key="1">
    <citation type="journal article" date="2023" name="Int. J. Syst. Evol. Microbiol.">
        <title>Methylocystis iwaonis sp. nov., a type II methane-oxidizing bacterium from surface soil of a rice paddy field in Japan, and emended description of the genus Methylocystis (ex Whittenbury et al. 1970) Bowman et al. 1993.</title>
        <authorList>
            <person name="Kaise H."/>
            <person name="Sawadogo J.B."/>
            <person name="Alam M.S."/>
            <person name="Ueno C."/>
            <person name="Dianou D."/>
            <person name="Shinjo R."/>
            <person name="Asakawa S."/>
        </authorList>
    </citation>
    <scope>NUCLEOTIDE SEQUENCE [LARGE SCALE GENOMIC DNA]</scope>
    <source>
        <strain evidence="8 9">SS37A-Re</strain>
    </source>
</reference>
<name>A0ABM8ECS3_9HYPH</name>
<dbReference type="InterPro" id="IPR014717">
    <property type="entry name" value="Transl_elong_EF1B/ribsomal_bS6"/>
</dbReference>
<dbReference type="NCBIfam" id="TIGR00166">
    <property type="entry name" value="S6"/>
    <property type="match status" value="1"/>
</dbReference>
<keyword evidence="6" id="KW-0694">RNA-binding</keyword>
<dbReference type="PANTHER" id="PTHR21011:SF1">
    <property type="entry name" value="SMALL RIBOSOMAL SUBUNIT PROTEIN BS6M"/>
    <property type="match status" value="1"/>
</dbReference>
<evidence type="ECO:0000313" key="9">
    <source>
        <dbReference type="Proteomes" id="UP001317629"/>
    </source>
</evidence>
<dbReference type="InterPro" id="IPR000529">
    <property type="entry name" value="Ribosomal_bS6"/>
</dbReference>
<accession>A0ABM8ECS3</accession>
<dbReference type="SUPFAM" id="SSF54995">
    <property type="entry name" value="Ribosomal protein S6"/>
    <property type="match status" value="1"/>
</dbReference>
<dbReference type="PANTHER" id="PTHR21011">
    <property type="entry name" value="MITOCHONDRIAL 28S RIBOSOMAL PROTEIN S6"/>
    <property type="match status" value="1"/>
</dbReference>
<dbReference type="EMBL" id="AP027142">
    <property type="protein sequence ID" value="BDV35820.1"/>
    <property type="molecule type" value="Genomic_DNA"/>
</dbReference>
<feature type="region of interest" description="Disordered" evidence="7">
    <location>
        <begin position="97"/>
        <end position="143"/>
    </location>
</feature>
<dbReference type="HAMAP" id="MF_00360">
    <property type="entry name" value="Ribosomal_bS6"/>
    <property type="match status" value="1"/>
</dbReference>
<gene>
    <name evidence="6" type="primary">rpsF</name>
    <name evidence="8" type="ORF">SS37A_33490</name>
</gene>
<evidence type="ECO:0000256" key="2">
    <source>
        <dbReference type="ARBA" id="ARBA00022980"/>
    </source>
</evidence>
<comment type="similarity">
    <text evidence="1 6">Belongs to the bacterial ribosomal protein bS6 family.</text>
</comment>
<keyword evidence="6" id="KW-0699">rRNA-binding</keyword>
<dbReference type="InterPro" id="IPR020814">
    <property type="entry name" value="Ribosomal_S6_plastid/chlpt"/>
</dbReference>
<evidence type="ECO:0000256" key="3">
    <source>
        <dbReference type="ARBA" id="ARBA00023274"/>
    </source>
</evidence>
<protein>
    <recommendedName>
        <fullName evidence="5 6">Small ribosomal subunit protein bS6</fullName>
    </recommendedName>
</protein>
<dbReference type="RefSeq" id="WP_281929309.1">
    <property type="nucleotide sequence ID" value="NZ_AP027142.1"/>
</dbReference>
<dbReference type="Pfam" id="PF01250">
    <property type="entry name" value="Ribosomal_S6"/>
    <property type="match status" value="1"/>
</dbReference>
<evidence type="ECO:0000256" key="7">
    <source>
        <dbReference type="SAM" id="MobiDB-lite"/>
    </source>
</evidence>
<proteinExistence type="inferred from homology"/>
<keyword evidence="3 6" id="KW-0687">Ribonucleoprotein</keyword>
<dbReference type="CDD" id="cd00473">
    <property type="entry name" value="bS6"/>
    <property type="match status" value="1"/>
</dbReference>
<comment type="function">
    <text evidence="4 6">Binds together with bS18 to 16S ribosomal RNA.</text>
</comment>